<evidence type="ECO:0008006" key="6">
    <source>
        <dbReference type="Google" id="ProtNLM"/>
    </source>
</evidence>
<sequence length="732" mass="82314">MAPNPFAGAIVVPIEPYSDGDPTHCPSRAEFRLQDPPSIYLEKLAESWMKERGEYHKGVTYTLDRLPHGYTVWGKPRKNQPQHVDKWAYGHPDGKTFDSPNRFFPHFLHLMNNKGNPIGCPCAVCSTASKGKAPAAPSSGTKQGSVQAIQKTLQKFKGKPRQVDTSELRTDDEGTPDIYRNLIDKLKRDGQIDEPVKETLSLDWRAERKCLPRVLDELSKQGQWIPRPGELVLFVRNLSPGATEVRFDDATGEFKVWSVTHRWFGTHPRWEAGIVTQTAAETPHVEDLTNETDKQYQRNYSGFRVEPIADPNSTVKHWSKQHRYLPLTAIRPFSFWSEFLHGVPEQEWHQTIKHAFTAMSSFSLVEKQRFKGTWPTATIACRGIYIGPELVLCGDTVRLMPRQQGADVTDILKITSINLRLMNLDTTSDDDYDQGHPYNSAVHITGKAFTSEPTRAASRIPLTETERSGMPIEGYEEEWYWLHAPEKSLRIPFSRILGRCFEAEAMQLWFPSKSSGYSNEQGPGLSKGVEGMFRARHYSSQEYSKIEKGKTWFWGDSRVEALDLAMVNGQEVGKNDKTRDPKTWRKLIKVMEGSAGLEDKLALKNAARPLRPSSSGSAMLGTWRAVNIPEEGDEGMEEAQETRKRPHSMVERSAGVSMDTEMDEDDEAAADQFVDELAGDANVGLAPSDEEPAESSDGGGDSDVIMLDEAPAQSKKQKRLGFRNEKAVRKGF</sequence>
<dbReference type="EMBL" id="JAKEKT020000011">
    <property type="protein sequence ID" value="KAL1647767.1"/>
    <property type="molecule type" value="Genomic_DNA"/>
</dbReference>
<feature type="domain" description="Cryptic loci regulator 2 C-terminal" evidence="2">
    <location>
        <begin position="381"/>
        <end position="502"/>
    </location>
</feature>
<feature type="region of interest" description="Disordered" evidence="1">
    <location>
        <begin position="629"/>
        <end position="732"/>
    </location>
</feature>
<reference evidence="4 5" key="1">
    <citation type="journal article" date="2023" name="Plant Dis.">
        <title>First Report of Diplodia intermedia Causing Canker and Dieback Diseases on Apple Trees in Canada.</title>
        <authorList>
            <person name="Ellouze W."/>
            <person name="Ilyukhin E."/>
            <person name="Sulman M."/>
            <person name="Ali S."/>
        </authorList>
    </citation>
    <scope>NUCLEOTIDE SEQUENCE [LARGE SCALE GENOMIC DNA]</scope>
    <source>
        <strain evidence="4 5">M45-28</strain>
    </source>
</reference>
<feature type="compositionally biased region" description="Acidic residues" evidence="1">
    <location>
        <begin position="660"/>
        <end position="678"/>
    </location>
</feature>
<feature type="compositionally biased region" description="Basic and acidic residues" evidence="1">
    <location>
        <begin position="722"/>
        <end position="732"/>
    </location>
</feature>
<accession>A0ABR3TZ46</accession>
<evidence type="ECO:0000259" key="2">
    <source>
        <dbReference type="Pfam" id="PF10383"/>
    </source>
</evidence>
<gene>
    <name evidence="4" type="ORF">SLS58_002568</name>
</gene>
<organism evidence="4 5">
    <name type="scientific">Diplodia intermedia</name>
    <dbReference type="NCBI Taxonomy" id="856260"/>
    <lineage>
        <taxon>Eukaryota</taxon>
        <taxon>Fungi</taxon>
        <taxon>Dikarya</taxon>
        <taxon>Ascomycota</taxon>
        <taxon>Pezizomycotina</taxon>
        <taxon>Dothideomycetes</taxon>
        <taxon>Dothideomycetes incertae sedis</taxon>
        <taxon>Botryosphaeriales</taxon>
        <taxon>Botryosphaeriaceae</taxon>
        <taxon>Diplodia</taxon>
    </lineage>
</organism>
<dbReference type="PANTHER" id="PTHR38046">
    <property type="entry name" value="CRYPTIC LOCI REGULATOR 2"/>
    <property type="match status" value="1"/>
</dbReference>
<feature type="domain" description="Cryptic loci regulator 2 N-terminal" evidence="3">
    <location>
        <begin position="61"/>
        <end position="125"/>
    </location>
</feature>
<feature type="compositionally biased region" description="Acidic residues" evidence="1">
    <location>
        <begin position="630"/>
        <end position="639"/>
    </location>
</feature>
<protein>
    <recommendedName>
        <fullName evidence="6">Transcription-silencing protein clr2</fullName>
    </recommendedName>
</protein>
<dbReference type="PANTHER" id="PTHR38046:SF1">
    <property type="entry name" value="CRYPTIC LOCI REGULATOR 2"/>
    <property type="match status" value="1"/>
</dbReference>
<evidence type="ECO:0000313" key="4">
    <source>
        <dbReference type="EMBL" id="KAL1647767.1"/>
    </source>
</evidence>
<dbReference type="InterPro" id="IPR031915">
    <property type="entry name" value="Clr2_N"/>
</dbReference>
<dbReference type="Proteomes" id="UP001521184">
    <property type="component" value="Unassembled WGS sequence"/>
</dbReference>
<dbReference type="Pfam" id="PF16761">
    <property type="entry name" value="Clr2_transil"/>
    <property type="match status" value="1"/>
</dbReference>
<evidence type="ECO:0000256" key="1">
    <source>
        <dbReference type="SAM" id="MobiDB-lite"/>
    </source>
</evidence>
<dbReference type="InterPro" id="IPR018839">
    <property type="entry name" value="Tscrpt-silencing_Clr2_C"/>
</dbReference>
<proteinExistence type="predicted"/>
<dbReference type="InterPro" id="IPR038986">
    <property type="entry name" value="Clr2"/>
</dbReference>
<name>A0ABR3TZ46_9PEZI</name>
<evidence type="ECO:0000313" key="5">
    <source>
        <dbReference type="Proteomes" id="UP001521184"/>
    </source>
</evidence>
<dbReference type="Pfam" id="PF10383">
    <property type="entry name" value="Clr2"/>
    <property type="match status" value="1"/>
</dbReference>
<keyword evidence="5" id="KW-1185">Reference proteome</keyword>
<evidence type="ECO:0000259" key="3">
    <source>
        <dbReference type="Pfam" id="PF16761"/>
    </source>
</evidence>
<comment type="caution">
    <text evidence="4">The sequence shown here is derived from an EMBL/GenBank/DDBJ whole genome shotgun (WGS) entry which is preliminary data.</text>
</comment>